<dbReference type="SMR" id="A0A482XHN1"/>
<reference evidence="2 3" key="1">
    <citation type="journal article" date="2017" name="Gigascience">
        <title>Genome sequence of the small brown planthopper, Laodelphax striatellus.</title>
        <authorList>
            <person name="Zhu J."/>
            <person name="Jiang F."/>
            <person name="Wang X."/>
            <person name="Yang P."/>
            <person name="Bao Y."/>
            <person name="Zhao W."/>
            <person name="Wang W."/>
            <person name="Lu H."/>
            <person name="Wang Q."/>
            <person name="Cui N."/>
            <person name="Li J."/>
            <person name="Chen X."/>
            <person name="Luo L."/>
            <person name="Yu J."/>
            <person name="Kang L."/>
            <person name="Cui F."/>
        </authorList>
    </citation>
    <scope>NUCLEOTIDE SEQUENCE [LARGE SCALE GENOMIC DNA]</scope>
    <source>
        <strain evidence="2">Lst14</strain>
    </source>
</reference>
<dbReference type="InterPro" id="IPR027831">
    <property type="entry name" value="DUF4485"/>
</dbReference>
<dbReference type="OrthoDB" id="6623662at2759"/>
<evidence type="ECO:0000259" key="1">
    <source>
        <dbReference type="Pfam" id="PF14846"/>
    </source>
</evidence>
<dbReference type="AlphaFoldDB" id="A0A482XHN1"/>
<dbReference type="InParanoid" id="A0A482XHN1"/>
<comment type="caution">
    <text evidence="2">The sequence shown here is derived from an EMBL/GenBank/DDBJ whole genome shotgun (WGS) entry which is preliminary data.</text>
</comment>
<proteinExistence type="predicted"/>
<dbReference type="Proteomes" id="UP000291343">
    <property type="component" value="Unassembled WGS sequence"/>
</dbReference>
<evidence type="ECO:0000313" key="2">
    <source>
        <dbReference type="EMBL" id="RZF45019.1"/>
    </source>
</evidence>
<organism evidence="2 3">
    <name type="scientific">Laodelphax striatellus</name>
    <name type="common">Small brown planthopper</name>
    <name type="synonym">Delphax striatella</name>
    <dbReference type="NCBI Taxonomy" id="195883"/>
    <lineage>
        <taxon>Eukaryota</taxon>
        <taxon>Metazoa</taxon>
        <taxon>Ecdysozoa</taxon>
        <taxon>Arthropoda</taxon>
        <taxon>Hexapoda</taxon>
        <taxon>Insecta</taxon>
        <taxon>Pterygota</taxon>
        <taxon>Neoptera</taxon>
        <taxon>Paraneoptera</taxon>
        <taxon>Hemiptera</taxon>
        <taxon>Auchenorrhyncha</taxon>
        <taxon>Fulgoroidea</taxon>
        <taxon>Delphacidae</taxon>
        <taxon>Criomorphinae</taxon>
        <taxon>Laodelphax</taxon>
    </lineage>
</organism>
<gene>
    <name evidence="2" type="ORF">LSTR_LSTR001980</name>
</gene>
<feature type="domain" description="DUF4485" evidence="1">
    <location>
        <begin position="23"/>
        <end position="102"/>
    </location>
</feature>
<accession>A0A482XHN1</accession>
<dbReference type="Pfam" id="PF14846">
    <property type="entry name" value="DUF4485"/>
    <property type="match status" value="1"/>
</dbReference>
<sequence length="444" mass="50968">MADEEDDEEPQPQKYGFSVESKLDEDHLFYLQFTNNFISNVTRPRDYDHCVRWLERLAGEPMYGIEAKRNRNMYLAQLLVAMQDNKVKGPFAGPPPHGKLPNAGEVFGLAPKSEDDGGIIEDADRELNMADYQYESEDGRLYIASCALPNNSGVMAYVGLTFGGGEGLWLNKDGEPMRQEEVLGNEDNMRAITTETKIKKQLEYIQEYIDALKTQSGSDSAVKHAKDAYRFLIGLPVTRSDIDVLEVGRYRLTKDHREILEDLYPDELVEWVQDLLVKSKKDIEQRYKLRLDRIIGPMYKSYAEEIEKGLIKFKEARLVWQEVNEVLAELKESMDERDAKLAAASKPAKNDDKSISTAEPLMKSLQESEDRLKKNRMIGQEFNDKIAEIHRIIHDSALFHMRELAKLNSHISNLTQEICNLRKENKKKMTIIKTLNLNKESLNS</sequence>
<evidence type="ECO:0000313" key="3">
    <source>
        <dbReference type="Proteomes" id="UP000291343"/>
    </source>
</evidence>
<keyword evidence="3" id="KW-1185">Reference proteome</keyword>
<protein>
    <recommendedName>
        <fullName evidence="1">DUF4485 domain-containing protein</fullName>
    </recommendedName>
</protein>
<dbReference type="EMBL" id="QKKF02010000">
    <property type="protein sequence ID" value="RZF45019.1"/>
    <property type="molecule type" value="Genomic_DNA"/>
</dbReference>
<name>A0A482XHN1_LAOST</name>